<name>A0A975K6P3_9SPHN</name>
<dbReference type="AlphaFoldDB" id="A0A975K6P3"/>
<dbReference type="RefSeq" id="WP_212609309.1">
    <property type="nucleotide sequence ID" value="NZ_CP073910.1"/>
</dbReference>
<dbReference type="GO" id="GO:0016491">
    <property type="term" value="F:oxidoreductase activity"/>
    <property type="evidence" value="ECO:0007669"/>
    <property type="project" value="UniProtKB-KW"/>
</dbReference>
<dbReference type="Pfam" id="PF13561">
    <property type="entry name" value="adh_short_C2"/>
    <property type="match status" value="1"/>
</dbReference>
<dbReference type="PRINTS" id="PR00081">
    <property type="entry name" value="GDHRDH"/>
</dbReference>
<dbReference type="InterPro" id="IPR002347">
    <property type="entry name" value="SDR_fam"/>
</dbReference>
<keyword evidence="5" id="KW-1185">Reference proteome</keyword>
<keyword evidence="2" id="KW-0560">Oxidoreductase</keyword>
<comment type="catalytic activity">
    <reaction evidence="3">
        <text>2,5-dichlorocyclohexa-2,5-dien-1,4-diol + NAD(+) = 2,5-dichlorohydroquinone + NADH + H(+)</text>
        <dbReference type="Rhea" id="RHEA:15741"/>
        <dbReference type="ChEBI" id="CHEBI:15378"/>
        <dbReference type="ChEBI" id="CHEBI:27545"/>
        <dbReference type="ChEBI" id="CHEBI:28975"/>
        <dbReference type="ChEBI" id="CHEBI:57540"/>
        <dbReference type="ChEBI" id="CHEBI:57945"/>
    </reaction>
</comment>
<dbReference type="PRINTS" id="PR00080">
    <property type="entry name" value="SDRFAMILY"/>
</dbReference>
<proteinExistence type="inferred from homology"/>
<gene>
    <name evidence="4" type="ORF">KFK14_23140</name>
</gene>
<dbReference type="Gene3D" id="3.40.50.720">
    <property type="entry name" value="NAD(P)-binding Rossmann-like Domain"/>
    <property type="match status" value="1"/>
</dbReference>
<dbReference type="NCBIfam" id="NF005559">
    <property type="entry name" value="PRK07231.1"/>
    <property type="match status" value="1"/>
</dbReference>
<reference evidence="4" key="1">
    <citation type="submission" date="2021-04" db="EMBL/GenBank/DDBJ databases">
        <title>Isolation of p-tert-butylphenol degrading bacteria Sphingobium phenoxybenzoativorans Tas13 from active sludge.</title>
        <authorList>
            <person name="Li Y."/>
        </authorList>
    </citation>
    <scope>NUCLEOTIDE SEQUENCE</scope>
    <source>
        <strain evidence="4">Tas13</strain>
    </source>
</reference>
<evidence type="ECO:0000256" key="3">
    <source>
        <dbReference type="ARBA" id="ARBA00051383"/>
    </source>
</evidence>
<dbReference type="InterPro" id="IPR036291">
    <property type="entry name" value="NAD(P)-bd_dom_sf"/>
</dbReference>
<dbReference type="CDD" id="cd05233">
    <property type="entry name" value="SDR_c"/>
    <property type="match status" value="1"/>
</dbReference>
<evidence type="ECO:0000256" key="2">
    <source>
        <dbReference type="ARBA" id="ARBA00023002"/>
    </source>
</evidence>
<evidence type="ECO:0000313" key="4">
    <source>
        <dbReference type="EMBL" id="QUT05798.1"/>
    </source>
</evidence>
<evidence type="ECO:0000256" key="1">
    <source>
        <dbReference type="ARBA" id="ARBA00006484"/>
    </source>
</evidence>
<dbReference type="InterPro" id="IPR020904">
    <property type="entry name" value="Sc_DH/Rdtase_CS"/>
</dbReference>
<dbReference type="Proteomes" id="UP000681425">
    <property type="component" value="Chromosome"/>
</dbReference>
<dbReference type="SUPFAM" id="SSF51735">
    <property type="entry name" value="NAD(P)-binding Rossmann-fold domains"/>
    <property type="match status" value="1"/>
</dbReference>
<accession>A0A975K6P3</accession>
<dbReference type="EMBL" id="CP073910">
    <property type="protein sequence ID" value="QUT05798.1"/>
    <property type="molecule type" value="Genomic_DNA"/>
</dbReference>
<evidence type="ECO:0000313" key="5">
    <source>
        <dbReference type="Proteomes" id="UP000681425"/>
    </source>
</evidence>
<dbReference type="PROSITE" id="PS00061">
    <property type="entry name" value="ADH_SHORT"/>
    <property type="match status" value="1"/>
</dbReference>
<dbReference type="FunFam" id="3.40.50.720:FF:000084">
    <property type="entry name" value="Short-chain dehydrogenase reductase"/>
    <property type="match status" value="1"/>
</dbReference>
<dbReference type="PANTHER" id="PTHR24321">
    <property type="entry name" value="DEHYDROGENASES, SHORT CHAIN"/>
    <property type="match status" value="1"/>
</dbReference>
<sequence length="255" mass="26922">MTTSAKDLEGRSIICTGAGSGIGRSAAVIASRRGAAILVADINEDGGRETVEMIRREGGRAEFQRADISKEDEVERMVAQALSHFGELDGAFNNAAVAQKSAMIHELTPEQWRVNMDVTLTGTFLCMKHELRAMMANGRGAIVNTSSGAGLRGFKMGSEYSAAKHGVVGLTRTAALEYSGMGIRINAIAPGGVRTPMLQWALDSIDGLEDYMIGNLPIGRIGEPDELGEAAVWLLSDAASFITGATLPVDGGYMA</sequence>
<organism evidence="4 5">
    <name type="scientific">Sphingobium phenoxybenzoativorans</name>
    <dbReference type="NCBI Taxonomy" id="1592790"/>
    <lineage>
        <taxon>Bacteria</taxon>
        <taxon>Pseudomonadati</taxon>
        <taxon>Pseudomonadota</taxon>
        <taxon>Alphaproteobacteria</taxon>
        <taxon>Sphingomonadales</taxon>
        <taxon>Sphingomonadaceae</taxon>
        <taxon>Sphingobium</taxon>
    </lineage>
</organism>
<dbReference type="KEGG" id="spph:KFK14_23140"/>
<comment type="similarity">
    <text evidence="1">Belongs to the short-chain dehydrogenases/reductases (SDR) family.</text>
</comment>
<protein>
    <submittedName>
        <fullName evidence="4">SDR family oxidoreductase</fullName>
    </submittedName>
</protein>
<dbReference type="PANTHER" id="PTHR24321:SF8">
    <property type="entry name" value="ESTRADIOL 17-BETA-DEHYDROGENASE 8-RELATED"/>
    <property type="match status" value="1"/>
</dbReference>